<keyword evidence="3" id="KW-0804">Transcription</keyword>
<dbReference type="SUPFAM" id="SSF47413">
    <property type="entry name" value="lambda repressor-like DNA-binding domains"/>
    <property type="match status" value="1"/>
</dbReference>
<dbReference type="InterPro" id="IPR010982">
    <property type="entry name" value="Lambda_DNA-bd_dom_sf"/>
</dbReference>
<evidence type="ECO:0000313" key="6">
    <source>
        <dbReference type="Proteomes" id="UP000218165"/>
    </source>
</evidence>
<dbReference type="GO" id="GO:0000976">
    <property type="term" value="F:transcription cis-regulatory region binding"/>
    <property type="evidence" value="ECO:0007669"/>
    <property type="project" value="TreeGrafter"/>
</dbReference>
<evidence type="ECO:0000256" key="3">
    <source>
        <dbReference type="ARBA" id="ARBA00023163"/>
    </source>
</evidence>
<organism evidence="5 6">
    <name type="scientific">Brachybacterium vulturis</name>
    <dbReference type="NCBI Taxonomy" id="2017484"/>
    <lineage>
        <taxon>Bacteria</taxon>
        <taxon>Bacillati</taxon>
        <taxon>Actinomycetota</taxon>
        <taxon>Actinomycetes</taxon>
        <taxon>Micrococcales</taxon>
        <taxon>Dermabacteraceae</taxon>
        <taxon>Brachybacterium</taxon>
    </lineage>
</organism>
<evidence type="ECO:0000259" key="4">
    <source>
        <dbReference type="PROSITE" id="PS50932"/>
    </source>
</evidence>
<dbReference type="KEGG" id="brz:CFK38_16510"/>
<evidence type="ECO:0000256" key="2">
    <source>
        <dbReference type="ARBA" id="ARBA00023125"/>
    </source>
</evidence>
<dbReference type="Gene3D" id="1.10.260.40">
    <property type="entry name" value="lambda repressor-like DNA-binding domains"/>
    <property type="match status" value="1"/>
</dbReference>
<dbReference type="Gene3D" id="3.40.50.2300">
    <property type="match status" value="2"/>
</dbReference>
<keyword evidence="1" id="KW-0805">Transcription regulation</keyword>
<dbReference type="PROSITE" id="PS50932">
    <property type="entry name" value="HTH_LACI_2"/>
    <property type="match status" value="1"/>
</dbReference>
<gene>
    <name evidence="5" type="ORF">CFK38_16510</name>
</gene>
<evidence type="ECO:0000256" key="1">
    <source>
        <dbReference type="ARBA" id="ARBA00023015"/>
    </source>
</evidence>
<dbReference type="PROSITE" id="PS00356">
    <property type="entry name" value="HTH_LACI_1"/>
    <property type="match status" value="1"/>
</dbReference>
<keyword evidence="2" id="KW-0238">DNA-binding</keyword>
<dbReference type="InterPro" id="IPR000843">
    <property type="entry name" value="HTH_LacI"/>
</dbReference>
<dbReference type="OrthoDB" id="3252032at2"/>
<dbReference type="InterPro" id="IPR046335">
    <property type="entry name" value="LacI/GalR-like_sensor"/>
</dbReference>
<dbReference type="SMART" id="SM00354">
    <property type="entry name" value="HTH_LACI"/>
    <property type="match status" value="1"/>
</dbReference>
<dbReference type="Pfam" id="PF00356">
    <property type="entry name" value="LacI"/>
    <property type="match status" value="1"/>
</dbReference>
<dbReference type="RefSeq" id="WP_096804051.1">
    <property type="nucleotide sequence ID" value="NZ_CP023563.1"/>
</dbReference>
<dbReference type="EMBL" id="CP023563">
    <property type="protein sequence ID" value="ATG52943.1"/>
    <property type="molecule type" value="Genomic_DNA"/>
</dbReference>
<evidence type="ECO:0000313" key="5">
    <source>
        <dbReference type="EMBL" id="ATG52943.1"/>
    </source>
</evidence>
<sequence>MPRTDHDPGPAAPAPSSRGTATLADVARAAGVSLATASFVLSGRGASRSAGSAATKEKVRAAAAELGYVPNRHAQAMRTGRGGGIVMALGTLDDPWGVQLTAKVRDVALRHDLSTLVLADERWFEYLVGASADAAFITSIDFVEQGPQRVRRLAASTQTGIVAFSAEMEPEDFDVVASTPISAIGRAYAQLRARHDRVHLLAPDLSRRVGGTLAHPRTRAFLDAARGHGDGPAEQLVHIVPDGSHETFVAGLAWLSGPDRPEAVLCFTGYQAVALQVAAERVGLRVPDDLEFLSIGDIPASTEFFGPISYYGVDDVFARLSAIIVDRAVDRESRPGALHTFDWEFFPGTTTRETDGER</sequence>
<proteinExistence type="predicted"/>
<dbReference type="GO" id="GO:0003700">
    <property type="term" value="F:DNA-binding transcription factor activity"/>
    <property type="evidence" value="ECO:0007669"/>
    <property type="project" value="TreeGrafter"/>
</dbReference>
<dbReference type="PANTHER" id="PTHR30146">
    <property type="entry name" value="LACI-RELATED TRANSCRIPTIONAL REPRESSOR"/>
    <property type="match status" value="1"/>
</dbReference>
<reference evidence="6" key="1">
    <citation type="submission" date="2017-09" db="EMBL/GenBank/DDBJ databases">
        <title>Brachybacterium sp. VM2412.</title>
        <authorList>
            <person name="Tak E.J."/>
            <person name="Bae J.-W."/>
        </authorList>
    </citation>
    <scope>NUCLEOTIDE SEQUENCE [LARGE SCALE GENOMIC DNA]</scope>
    <source>
        <strain evidence="6">VM2412</strain>
    </source>
</reference>
<dbReference type="PANTHER" id="PTHR30146:SF153">
    <property type="entry name" value="LACTOSE OPERON REPRESSOR"/>
    <property type="match status" value="1"/>
</dbReference>
<dbReference type="Pfam" id="PF13377">
    <property type="entry name" value="Peripla_BP_3"/>
    <property type="match status" value="1"/>
</dbReference>
<protein>
    <submittedName>
        <fullName evidence="5">LacI family transcriptional regulator</fullName>
    </submittedName>
</protein>
<dbReference type="Proteomes" id="UP000218165">
    <property type="component" value="Chromosome"/>
</dbReference>
<keyword evidence="6" id="KW-1185">Reference proteome</keyword>
<feature type="domain" description="HTH lacI-type" evidence="4">
    <location>
        <begin position="21"/>
        <end position="79"/>
    </location>
</feature>
<name>A0A291GR40_9MICO</name>
<accession>A0A291GR40</accession>
<dbReference type="AlphaFoldDB" id="A0A291GR40"/>
<dbReference type="CDD" id="cd01392">
    <property type="entry name" value="HTH_LacI"/>
    <property type="match status" value="1"/>
</dbReference>
<dbReference type="InterPro" id="IPR028082">
    <property type="entry name" value="Peripla_BP_I"/>
</dbReference>
<dbReference type="SUPFAM" id="SSF53822">
    <property type="entry name" value="Periplasmic binding protein-like I"/>
    <property type="match status" value="1"/>
</dbReference>